<organism evidence="2 3">
    <name type="scientific">Pontibacter lucknowensis</name>
    <dbReference type="NCBI Taxonomy" id="1077936"/>
    <lineage>
        <taxon>Bacteria</taxon>
        <taxon>Pseudomonadati</taxon>
        <taxon>Bacteroidota</taxon>
        <taxon>Cytophagia</taxon>
        <taxon>Cytophagales</taxon>
        <taxon>Hymenobacteraceae</taxon>
        <taxon>Pontibacter</taxon>
    </lineage>
</organism>
<dbReference type="AlphaFoldDB" id="A0A1N6UWS5"/>
<proteinExistence type="predicted"/>
<name>A0A1N6UWS5_9BACT</name>
<dbReference type="STRING" id="1077936.SAMN05421545_1118"/>
<evidence type="ECO:0000313" key="2">
    <source>
        <dbReference type="EMBL" id="SIQ70027.1"/>
    </source>
</evidence>
<keyword evidence="1" id="KW-1133">Transmembrane helix</keyword>
<evidence type="ECO:0000256" key="1">
    <source>
        <dbReference type="SAM" id="Phobius"/>
    </source>
</evidence>
<feature type="transmembrane region" description="Helical" evidence="1">
    <location>
        <begin position="6"/>
        <end position="22"/>
    </location>
</feature>
<dbReference type="Proteomes" id="UP000185924">
    <property type="component" value="Unassembled WGS sequence"/>
</dbReference>
<dbReference type="RefSeq" id="WP_076421375.1">
    <property type="nucleotide sequence ID" value="NZ_FTNM01000001.1"/>
</dbReference>
<gene>
    <name evidence="2" type="ORF">SAMN05421545_1118</name>
</gene>
<feature type="transmembrane region" description="Helical" evidence="1">
    <location>
        <begin position="34"/>
        <end position="53"/>
    </location>
</feature>
<accession>A0A1N6UWS5</accession>
<keyword evidence="3" id="KW-1185">Reference proteome</keyword>
<protein>
    <submittedName>
        <fullName evidence="2">Uncharacterized protein</fullName>
    </submittedName>
</protein>
<reference evidence="3" key="1">
    <citation type="submission" date="2017-01" db="EMBL/GenBank/DDBJ databases">
        <authorList>
            <person name="Varghese N."/>
            <person name="Submissions S."/>
        </authorList>
    </citation>
    <scope>NUCLEOTIDE SEQUENCE [LARGE SCALE GENOMIC DNA]</scope>
    <source>
        <strain evidence="3">DM9</strain>
    </source>
</reference>
<keyword evidence="1" id="KW-0812">Transmembrane</keyword>
<keyword evidence="1" id="KW-0472">Membrane</keyword>
<dbReference type="OrthoDB" id="980086at2"/>
<dbReference type="EMBL" id="FTNM01000001">
    <property type="protein sequence ID" value="SIQ70027.1"/>
    <property type="molecule type" value="Genomic_DNA"/>
</dbReference>
<evidence type="ECO:0000313" key="3">
    <source>
        <dbReference type="Proteomes" id="UP000185924"/>
    </source>
</evidence>
<sequence>MTLYLPYLLAIVAVLLLDWLAWRRPDRRRLVWRLLASAVAGVSIVLLIFPPSYQRALDPSTAILLTKGYEPDSLNALLQRMGPKPLVYTYQTKAPETIPITDFYTFRQEQPQVQSVHVLGYGLEEQELQALQDIQVMPHLIGMPTGIASVTWPESISLGEPVTVSGQYTLPSADETIIYLRAAGRAQDSVTLKEAGLHTFQLRYTPKQEGRYTYTLVARSSHNTDTLGQVPVQVHPTTKPAVLLVSSFPLFEFKFLKNHLGQLQHRVAMRSTVSKGMYQSEWLNMAQTDLSRITHKLLRQFDVVITEPQALQELSSAERAALQRAVTEDGLGVLTIAGEQLGNRNTAFFTNFQSKRLSQQDSRTARANWITRSTDKAIPASPYTLVSSDAVTGLIEEQSNNLLAAGRRAGWGTVAMTVVPQTFSWQLEGKQGTYASYWAHLLSSVAKQEVREKFWQLAKPQIPQLHQPVTLKLTDYTLDNPVDVPKATVRTTADTTLTGIALQQGVHQPELYEGTFWPQRTGWHVVESQGVEPFYFLVQDSAAWTHQGIQAKREATLQFATQQQRKQTASTTAYTEEQVPVIWFFLLFVLSSGFLWLEEKL</sequence>